<dbReference type="KEGG" id="cmic:caldi_02030"/>
<dbReference type="AlphaFoldDB" id="A0AA35CIS1"/>
<dbReference type="Proteomes" id="UP001163687">
    <property type="component" value="Chromosome"/>
</dbReference>
<dbReference type="Gene3D" id="3.30.450.40">
    <property type="match status" value="1"/>
</dbReference>
<gene>
    <name evidence="3" type="ORF">caldi_02030</name>
</gene>
<keyword evidence="4" id="KW-1185">Reference proteome</keyword>
<evidence type="ECO:0000313" key="4">
    <source>
        <dbReference type="Proteomes" id="UP001163687"/>
    </source>
</evidence>
<dbReference type="InterPro" id="IPR007492">
    <property type="entry name" value="LytTR_DNA-bd_dom"/>
</dbReference>
<organism evidence="3 4">
    <name type="scientific">Caldinitratiruptor microaerophilus</name>
    <dbReference type="NCBI Taxonomy" id="671077"/>
    <lineage>
        <taxon>Bacteria</taxon>
        <taxon>Bacillati</taxon>
        <taxon>Bacillota</taxon>
        <taxon>Clostridia</taxon>
        <taxon>Eubacteriales</taxon>
        <taxon>Symbiobacteriaceae</taxon>
        <taxon>Caldinitratiruptor</taxon>
    </lineage>
</organism>
<dbReference type="Pfam" id="PF04397">
    <property type="entry name" value="LytTR"/>
    <property type="match status" value="1"/>
</dbReference>
<dbReference type="GO" id="GO:0003677">
    <property type="term" value="F:DNA binding"/>
    <property type="evidence" value="ECO:0007669"/>
    <property type="project" value="InterPro"/>
</dbReference>
<evidence type="ECO:0000259" key="2">
    <source>
        <dbReference type="PROSITE" id="PS50930"/>
    </source>
</evidence>
<protein>
    <recommendedName>
        <fullName evidence="2">HTH LytTR-type domain-containing protein</fullName>
    </recommendedName>
</protein>
<dbReference type="InterPro" id="IPR029016">
    <property type="entry name" value="GAF-like_dom_sf"/>
</dbReference>
<dbReference type="EMBL" id="AP025628">
    <property type="protein sequence ID" value="BDG59113.1"/>
    <property type="molecule type" value="Genomic_DNA"/>
</dbReference>
<dbReference type="Pfam" id="PF01590">
    <property type="entry name" value="GAF"/>
    <property type="match status" value="1"/>
</dbReference>
<feature type="domain" description="HTH LytTR-type" evidence="2">
    <location>
        <begin position="253"/>
        <end position="360"/>
    </location>
</feature>
<reference evidence="3" key="1">
    <citation type="submission" date="2022-03" db="EMBL/GenBank/DDBJ databases">
        <title>Complete genome sequence of Caldinitratiruptor microaerophilus.</title>
        <authorList>
            <person name="Mukaiyama R."/>
            <person name="Nishiyama T."/>
            <person name="Ueda K."/>
        </authorList>
    </citation>
    <scope>NUCLEOTIDE SEQUENCE</scope>
    <source>
        <strain evidence="3">JCM 16183</strain>
    </source>
</reference>
<name>A0AA35CIS1_9FIRM</name>
<dbReference type="RefSeq" id="WP_264843228.1">
    <property type="nucleotide sequence ID" value="NZ_AP025628.1"/>
</dbReference>
<dbReference type="PANTHER" id="PTHR37299:SF1">
    <property type="entry name" value="STAGE 0 SPORULATION PROTEIN A HOMOLOG"/>
    <property type="match status" value="1"/>
</dbReference>
<proteinExistence type="predicted"/>
<evidence type="ECO:0000313" key="3">
    <source>
        <dbReference type="EMBL" id="BDG59113.1"/>
    </source>
</evidence>
<dbReference type="Gene3D" id="2.40.50.1020">
    <property type="entry name" value="LytTr DNA-binding domain"/>
    <property type="match status" value="1"/>
</dbReference>
<dbReference type="PROSITE" id="PS50930">
    <property type="entry name" value="HTH_LYTTR"/>
    <property type="match status" value="1"/>
</dbReference>
<feature type="region of interest" description="Disordered" evidence="1">
    <location>
        <begin position="218"/>
        <end position="243"/>
    </location>
</feature>
<sequence length="360" mass="38483">MLDERLLPSARPAPAHRLRALWRAREAFLASEPVRPPVRPVVLAAWMRSRQAGVDPARKEIPLVRPDGGVADDQAERLLRAGRPVVATAGELLRGTGHGVILADAQGVVLAVAGDRPLAAAAERVGCVPGATWEERLVGNNAIGTSLRLARPVRFAHAEHFCEGWGDWTCAAVPIRLPGEGAVIGSIDVSGYRTGASPRALVLAARLGRVIENLLAGPGSRATPPGAAGPRRPEGGSLPPSRLVDVPAPPGLVILRRGERRLLVRADQVYLFRASGGAVFALTDQGEFPAEADGLVTLEDRLAPYGFFRTDRAHLVNLNRVREVQPMFNRTLVLVLGNRTATEVPVSRRRAAALRELLGL</sequence>
<dbReference type="GO" id="GO:0000156">
    <property type="term" value="F:phosphorelay response regulator activity"/>
    <property type="evidence" value="ECO:0007669"/>
    <property type="project" value="InterPro"/>
</dbReference>
<accession>A0AA35CIS1</accession>
<dbReference type="PANTHER" id="PTHR37299">
    <property type="entry name" value="TRANSCRIPTIONAL REGULATOR-RELATED"/>
    <property type="match status" value="1"/>
</dbReference>
<feature type="compositionally biased region" description="Low complexity" evidence="1">
    <location>
        <begin position="218"/>
        <end position="230"/>
    </location>
</feature>
<dbReference type="SMART" id="SM00850">
    <property type="entry name" value="LytTR"/>
    <property type="match status" value="1"/>
</dbReference>
<dbReference type="InterPro" id="IPR046947">
    <property type="entry name" value="LytR-like"/>
</dbReference>
<evidence type="ECO:0000256" key="1">
    <source>
        <dbReference type="SAM" id="MobiDB-lite"/>
    </source>
</evidence>
<dbReference type="InterPro" id="IPR003018">
    <property type="entry name" value="GAF"/>
</dbReference>